<dbReference type="AlphaFoldDB" id="A0A2G5SDX0"/>
<keyword evidence="3" id="KW-1185">Reference proteome</keyword>
<proteinExistence type="predicted"/>
<comment type="caution">
    <text evidence="2">The sequence shown here is derived from an EMBL/GenBank/DDBJ whole genome shotgun (WGS) entry which is preliminary data.</text>
</comment>
<organism evidence="2 3">
    <name type="scientific">Caenorhabditis nigoni</name>
    <dbReference type="NCBI Taxonomy" id="1611254"/>
    <lineage>
        <taxon>Eukaryota</taxon>
        <taxon>Metazoa</taxon>
        <taxon>Ecdysozoa</taxon>
        <taxon>Nematoda</taxon>
        <taxon>Chromadorea</taxon>
        <taxon>Rhabditida</taxon>
        <taxon>Rhabditina</taxon>
        <taxon>Rhabditomorpha</taxon>
        <taxon>Rhabditoidea</taxon>
        <taxon>Rhabditidae</taxon>
        <taxon>Peloderinae</taxon>
        <taxon>Caenorhabditis</taxon>
    </lineage>
</organism>
<evidence type="ECO:0000313" key="2">
    <source>
        <dbReference type="EMBL" id="PIC13109.1"/>
    </source>
</evidence>
<evidence type="ECO:0000313" key="3">
    <source>
        <dbReference type="Proteomes" id="UP000230233"/>
    </source>
</evidence>
<evidence type="ECO:0000256" key="1">
    <source>
        <dbReference type="SAM" id="MobiDB-lite"/>
    </source>
</evidence>
<feature type="compositionally biased region" description="Low complexity" evidence="1">
    <location>
        <begin position="147"/>
        <end position="159"/>
    </location>
</feature>
<name>A0A2G5SDX0_9PELO</name>
<accession>A0A2G5SDX0</accession>
<feature type="compositionally biased region" description="Polar residues" evidence="1">
    <location>
        <begin position="13"/>
        <end position="23"/>
    </location>
</feature>
<dbReference type="Proteomes" id="UP000230233">
    <property type="component" value="Unassembled WGS sequence"/>
</dbReference>
<feature type="compositionally biased region" description="Low complexity" evidence="1">
    <location>
        <begin position="127"/>
        <end position="140"/>
    </location>
</feature>
<feature type="compositionally biased region" description="Low complexity" evidence="1">
    <location>
        <begin position="40"/>
        <end position="57"/>
    </location>
</feature>
<feature type="region of interest" description="Disordered" evidence="1">
    <location>
        <begin position="112"/>
        <end position="208"/>
    </location>
</feature>
<dbReference type="EMBL" id="PDUG01000015">
    <property type="protein sequence ID" value="PIC13109.1"/>
    <property type="molecule type" value="Genomic_DNA"/>
</dbReference>
<protein>
    <submittedName>
        <fullName evidence="2">Uncharacterized protein</fullName>
    </submittedName>
</protein>
<gene>
    <name evidence="2" type="ORF">B9Z55_027982</name>
</gene>
<sequence>MIEDKENEAIPQASPQTIEQANTVADLAPRRRLRSADAPTIIQRGTGTQGTPATSTTNQIASWRRSPSGRSKAPFAPRRRLAPTSRMVTILLRRYSKTKKAIRKRPAPYKAFGCPRRRYTKDSGKRSSGVAAASTTVASSGGHGRGRVATRATTGRAQGNDSTAPSSRGREKSSATNAPINTRKRGSQIRGKVGLSLPPSKWTTSITSEIPGTGSAVVQRVKINQERSKTSGVVRCEGGCRGEALKVDRLRYNSPLKIPIQNEGRLRKLSQGLLRPGIHGRR</sequence>
<reference evidence="3" key="1">
    <citation type="submission" date="2017-10" db="EMBL/GenBank/DDBJ databases">
        <title>Rapid genome shrinkage in a self-fertile nematode reveals novel sperm competition proteins.</title>
        <authorList>
            <person name="Yin D."/>
            <person name="Schwarz E.M."/>
            <person name="Thomas C.G."/>
            <person name="Felde R.L."/>
            <person name="Korf I.F."/>
            <person name="Cutter A.D."/>
            <person name="Schartner C.M."/>
            <person name="Ralston E.J."/>
            <person name="Meyer B.J."/>
            <person name="Haag E.S."/>
        </authorList>
    </citation>
    <scope>NUCLEOTIDE SEQUENCE [LARGE SCALE GENOMIC DNA]</scope>
    <source>
        <strain evidence="3">JU1422</strain>
    </source>
</reference>
<feature type="region of interest" description="Disordered" evidence="1">
    <location>
        <begin position="1"/>
        <end position="83"/>
    </location>
</feature>